<evidence type="ECO:0000313" key="1">
    <source>
        <dbReference type="EMBL" id="RGZ77183.1"/>
    </source>
</evidence>
<evidence type="ECO:0008006" key="3">
    <source>
        <dbReference type="Google" id="ProtNLM"/>
    </source>
</evidence>
<gene>
    <name evidence="1" type="ORF">DW972_14785</name>
</gene>
<dbReference type="EMBL" id="QSEP01000172">
    <property type="protein sequence ID" value="RGZ77183.1"/>
    <property type="molecule type" value="Genomic_DNA"/>
</dbReference>
<name>A0A413PM90_9FIRM</name>
<proteinExistence type="predicted"/>
<dbReference type="Proteomes" id="UP000286561">
    <property type="component" value="Unassembled WGS sequence"/>
</dbReference>
<accession>A0A413PM90</accession>
<organism evidence="1 2">
    <name type="scientific">Anaerobutyricum hallii</name>
    <dbReference type="NCBI Taxonomy" id="39488"/>
    <lineage>
        <taxon>Bacteria</taxon>
        <taxon>Bacillati</taxon>
        <taxon>Bacillota</taxon>
        <taxon>Clostridia</taxon>
        <taxon>Lachnospirales</taxon>
        <taxon>Lachnospiraceae</taxon>
        <taxon>Anaerobutyricum</taxon>
    </lineage>
</organism>
<protein>
    <recommendedName>
        <fullName evidence="3">ParB/Sulfiredoxin domain-containing protein</fullName>
    </recommendedName>
</protein>
<dbReference type="RefSeq" id="WP_118329820.1">
    <property type="nucleotide sequence ID" value="NZ_JAQEEK010000004.1"/>
</dbReference>
<comment type="caution">
    <text evidence="1">The sequence shown here is derived from an EMBL/GenBank/DDBJ whole genome shotgun (WGS) entry which is preliminary data.</text>
</comment>
<sequence>MNLLVDGLEEKTVFKTELTKQLSIDNHTEVYPVYKIRLDKLYYNDQNDRIATWISQYKADNKISSIDMKNKEEYNNIIHQFITESNPKALSKTQKNIALVGQEQPGVVLADGRIVDGNRRFTCLRNIQEETGNTQYMNAVILERDITGNAKEIKMLELYLQHGVDKPVDYDPIDRLVGIYNDIVDKKLLSITEYAKSVNLSEREIKREVDKAKLMVEFLEFIDAPKQFHLARKLNINDPLKELNTIMKQCKDEDRREDLKNVFFANLLIRPKGDATRYVRDIKKIAIDTNFLDNYLEEQMELTEKVCDLLEECGDINEEVINEKILTQNELQNAFEHSTEKWVTKSNSKASKTLPAQLIEKAYEQLDNVDTNVFKKLSDDEKDNIRSKLDLVQEMIDSIRGELDV</sequence>
<reference evidence="1 2" key="1">
    <citation type="submission" date="2018-08" db="EMBL/GenBank/DDBJ databases">
        <title>A genome reference for cultivated species of the human gut microbiota.</title>
        <authorList>
            <person name="Zou Y."/>
            <person name="Xue W."/>
            <person name="Luo G."/>
        </authorList>
    </citation>
    <scope>NUCLEOTIDE SEQUENCE [LARGE SCALE GENOMIC DNA]</scope>
    <source>
        <strain evidence="1 2">AM48-23BH</strain>
    </source>
</reference>
<evidence type="ECO:0000313" key="2">
    <source>
        <dbReference type="Proteomes" id="UP000286561"/>
    </source>
</evidence>
<dbReference type="AlphaFoldDB" id="A0A413PM90"/>